<sequence>MEKYANIHPAGQWWQISGLFVAAIWGSSPSRDIARRLINSRASNLYQASWDVLWCQAAQKNPMTPPRRILWAKQLGGYDVFYFVCLVPTNPDCPPGPNWTLIWRGSNATCYKKAVPGSLNGVLDAATDRVRLYTNIVNGNDLPFTLQPPTRTTTAGGWVPLDAETGEILWSIAN</sequence>
<organism evidence="1 2">
    <name type="scientific">Fraxinus pennsylvanica</name>
    <dbReference type="NCBI Taxonomy" id="56036"/>
    <lineage>
        <taxon>Eukaryota</taxon>
        <taxon>Viridiplantae</taxon>
        <taxon>Streptophyta</taxon>
        <taxon>Embryophyta</taxon>
        <taxon>Tracheophyta</taxon>
        <taxon>Spermatophyta</taxon>
        <taxon>Magnoliopsida</taxon>
        <taxon>eudicotyledons</taxon>
        <taxon>Gunneridae</taxon>
        <taxon>Pentapetalae</taxon>
        <taxon>asterids</taxon>
        <taxon>lamiids</taxon>
        <taxon>Lamiales</taxon>
        <taxon>Oleaceae</taxon>
        <taxon>Oleeae</taxon>
        <taxon>Fraxinus</taxon>
    </lineage>
</organism>
<evidence type="ECO:0000313" key="2">
    <source>
        <dbReference type="Proteomes" id="UP000834106"/>
    </source>
</evidence>
<dbReference type="EMBL" id="OU503056">
    <property type="protein sequence ID" value="CAI9785212.1"/>
    <property type="molecule type" value="Genomic_DNA"/>
</dbReference>
<dbReference type="AlphaFoldDB" id="A0AAD2AHG7"/>
<name>A0AAD2AHG7_9LAMI</name>
<dbReference type="Proteomes" id="UP000834106">
    <property type="component" value="Chromosome 21"/>
</dbReference>
<accession>A0AAD2AHG7</accession>
<proteinExistence type="predicted"/>
<evidence type="ECO:0000313" key="1">
    <source>
        <dbReference type="EMBL" id="CAI9785212.1"/>
    </source>
</evidence>
<protein>
    <submittedName>
        <fullName evidence="1">Uncharacterized protein</fullName>
    </submittedName>
</protein>
<dbReference type="PANTHER" id="PTHR32303">
    <property type="entry name" value="QUINOPROTEIN ALCOHOL DEHYDROGENASE (CYTOCHROME C)"/>
    <property type="match status" value="1"/>
</dbReference>
<gene>
    <name evidence="1" type="ORF">FPE_LOCUS32642</name>
</gene>
<keyword evidence="2" id="KW-1185">Reference proteome</keyword>
<reference evidence="1" key="1">
    <citation type="submission" date="2023-05" db="EMBL/GenBank/DDBJ databases">
        <authorList>
            <person name="Huff M."/>
        </authorList>
    </citation>
    <scope>NUCLEOTIDE SEQUENCE</scope>
</reference>
<dbReference type="PANTHER" id="PTHR32303:SF18">
    <property type="entry name" value="POLYVINYLALCOHOL DEHYDROGENASE-LIKE"/>
    <property type="match status" value="1"/>
</dbReference>